<organism evidence="2 3">
    <name type="scientific">Triticum aestivum</name>
    <name type="common">Wheat</name>
    <dbReference type="NCBI Taxonomy" id="4565"/>
    <lineage>
        <taxon>Eukaryota</taxon>
        <taxon>Viridiplantae</taxon>
        <taxon>Streptophyta</taxon>
        <taxon>Embryophyta</taxon>
        <taxon>Tracheophyta</taxon>
        <taxon>Spermatophyta</taxon>
        <taxon>Magnoliopsida</taxon>
        <taxon>Liliopsida</taxon>
        <taxon>Poales</taxon>
        <taxon>Poaceae</taxon>
        <taxon>BOP clade</taxon>
        <taxon>Pooideae</taxon>
        <taxon>Triticodae</taxon>
        <taxon>Triticeae</taxon>
        <taxon>Triticinae</taxon>
        <taxon>Triticum</taxon>
    </lineage>
</organism>
<dbReference type="SUPFAM" id="SSF53098">
    <property type="entry name" value="Ribonuclease H-like"/>
    <property type="match status" value="1"/>
</dbReference>
<feature type="domain" description="RNase H type-1" evidence="1">
    <location>
        <begin position="150"/>
        <end position="267"/>
    </location>
</feature>
<evidence type="ECO:0000313" key="2">
    <source>
        <dbReference type="EMBL" id="SPT18812.1"/>
    </source>
</evidence>
<name>A0A7H4LJM4_WHEAT</name>
<evidence type="ECO:0000259" key="1">
    <source>
        <dbReference type="Pfam" id="PF13456"/>
    </source>
</evidence>
<gene>
    <name evidence="2" type="ORF">CAMPLR22A2D_LOCUS3425</name>
</gene>
<dbReference type="PANTHER" id="PTHR48475:SF1">
    <property type="entry name" value="RNASE H TYPE-1 DOMAIN-CONTAINING PROTEIN"/>
    <property type="match status" value="1"/>
</dbReference>
<dbReference type="GO" id="GO:0004523">
    <property type="term" value="F:RNA-DNA hybrid ribonuclease activity"/>
    <property type="evidence" value="ECO:0007669"/>
    <property type="project" value="InterPro"/>
</dbReference>
<dbReference type="PANTHER" id="PTHR48475">
    <property type="entry name" value="RIBONUCLEASE H"/>
    <property type="match status" value="1"/>
</dbReference>
<accession>A0A7H4LJM4</accession>
<dbReference type="Gene3D" id="3.30.420.10">
    <property type="entry name" value="Ribonuclease H-like superfamily/Ribonuclease H"/>
    <property type="match status" value="1"/>
</dbReference>
<dbReference type="EMBL" id="LS480641">
    <property type="protein sequence ID" value="SPT18812.1"/>
    <property type="molecule type" value="Genomic_DNA"/>
</dbReference>
<dbReference type="Pfam" id="PF13456">
    <property type="entry name" value="RVT_3"/>
    <property type="match status" value="1"/>
</dbReference>
<evidence type="ECO:0000313" key="3">
    <source>
        <dbReference type="Proteomes" id="UP000280104"/>
    </source>
</evidence>
<dbReference type="InterPro" id="IPR036397">
    <property type="entry name" value="RNaseH_sf"/>
</dbReference>
<dbReference type="InterPro" id="IPR012337">
    <property type="entry name" value="RNaseH-like_sf"/>
</dbReference>
<dbReference type="InterPro" id="IPR002156">
    <property type="entry name" value="RNaseH_domain"/>
</dbReference>
<protein>
    <recommendedName>
        <fullName evidence="1">RNase H type-1 domain-containing protein</fullName>
    </recommendedName>
</protein>
<dbReference type="AlphaFoldDB" id="A0A7H4LJM4"/>
<sequence>MIFGIGLAKGREIRLGVLVFVADDSAWLQEAPLDAESLPVRGATHFRACVCDVLLRQPSTQYRSAPIASSLPAVRRRKRSVVSDAPLSEILNNRDATGRVAKWAIELLPLDIKFEAKKAIKSQAIADFLAEWIEQQQPTQIHSEHWTMFFDGSKMLNGSGAGVVLVSPRGDRLSYVLQIHLDSSNNEDEYEALLYELCMAISLGVRRLMVYGDLDFVVNQVMKEWDVRSPAMTGYCNEVRKLEKKFEGSELHHIPRLKNQAADDLAKIGSKREPIPSNVFLEHLHTPSVQEDPFTEEPPQPKSPSDPTEIEIPAVVDLIMEVLVVIPDWTVPYIAYILRKEIPEDEEEACQILRRSKAFTVMGGQLYR</sequence>
<reference evidence="2 3" key="1">
    <citation type="submission" date="2018-05" db="EMBL/GenBank/DDBJ databases">
        <authorList>
            <person name="Thind KAUR A."/>
        </authorList>
    </citation>
    <scope>NUCLEOTIDE SEQUENCE [LARGE SCALE GENOMIC DNA]</scope>
</reference>
<dbReference type="GO" id="GO:0003676">
    <property type="term" value="F:nucleic acid binding"/>
    <property type="evidence" value="ECO:0007669"/>
    <property type="project" value="InterPro"/>
</dbReference>
<dbReference type="CDD" id="cd09279">
    <property type="entry name" value="RNase_HI_like"/>
    <property type="match status" value="1"/>
</dbReference>
<proteinExistence type="predicted"/>
<dbReference type="Proteomes" id="UP000280104">
    <property type="component" value="Chromosome II"/>
</dbReference>